<organism evidence="1 2">
    <name type="scientific">Photobacterium profundum 3TCK</name>
    <dbReference type="NCBI Taxonomy" id="314280"/>
    <lineage>
        <taxon>Bacteria</taxon>
        <taxon>Pseudomonadati</taxon>
        <taxon>Pseudomonadota</taxon>
        <taxon>Gammaproteobacteria</taxon>
        <taxon>Vibrionales</taxon>
        <taxon>Vibrionaceae</taxon>
        <taxon>Photobacterium</taxon>
    </lineage>
</organism>
<dbReference type="InterPro" id="IPR052018">
    <property type="entry name" value="PHP_domain"/>
</dbReference>
<dbReference type="PANTHER" id="PTHR42924">
    <property type="entry name" value="EXONUCLEASE"/>
    <property type="match status" value="1"/>
</dbReference>
<dbReference type="GO" id="GO:0004534">
    <property type="term" value="F:5'-3' RNA exonuclease activity"/>
    <property type="evidence" value="ECO:0007669"/>
    <property type="project" value="TreeGrafter"/>
</dbReference>
<evidence type="ECO:0000313" key="2">
    <source>
        <dbReference type="Proteomes" id="UP000003789"/>
    </source>
</evidence>
<name>Q1ZA63_9GAMM</name>
<dbReference type="Proteomes" id="UP000003789">
    <property type="component" value="Unassembled WGS sequence"/>
</dbReference>
<dbReference type="EMBL" id="AAPH01000001">
    <property type="protein sequence ID" value="EAS45629.1"/>
    <property type="molecule type" value="Genomic_DNA"/>
</dbReference>
<dbReference type="SUPFAM" id="SSF89550">
    <property type="entry name" value="PHP domain-like"/>
    <property type="match status" value="1"/>
</dbReference>
<dbReference type="NCBIfam" id="NF038032">
    <property type="entry name" value="CehA_McbA_metalo"/>
    <property type="match status" value="1"/>
</dbReference>
<sequence>MLRFDGELSFGHQVLNVDVPTGTKTISITGTTIKTGFLYGYLYDAEQQLRGNVLWVKEHKKLVITADNASLGGIAGNVMAGQWQLHLYNLEGENRAPKAMQYQVDVTFECVSKADEHANLLSVATTKNLIADNSIIFDYSNIKNSASKWYRGDLHAHTLLSDGHNTLEAATNIVERQGLDFFFLTEHNICHPALPIFDTTLILPGIEVTTDQGHFNVHGPRCGLNMFNTAYSSDALIKQGLSLVGEQQQGSISINHPMMKPWHWHFDSLQLSAVNTMEICCDPTWSSSPMATEKALTTLSAMWNAGHRIAGVGGSDSHLEPHERNPKATEPSIYGDPSTFVFSHGLSGEGILTGLQQGQVYIERRCGLAFSINDGNLLPGQNVGEQSVDYHLAVADKDNHYYAECIADGVVILTLPITNEGIDIHINMAHYMWVRFDIRRGVFSDYGISNCDANEVGLEAESTHRQQIQKGEFEGMINPVYNGNHPHFSSPILATWGELMKEVEHNGN</sequence>
<accession>Q1ZA63</accession>
<reference evidence="1 2" key="1">
    <citation type="submission" date="2006-03" db="EMBL/GenBank/DDBJ databases">
        <authorList>
            <person name="Bartlett D.H."/>
            <person name="Valle G."/>
            <person name="Lauro F.M."/>
            <person name="Vezzi A."/>
            <person name="Simonato F."/>
            <person name="Eloe E."/>
            <person name="Vitulo N."/>
            <person name="Stratton T.K."/>
            <person name="D'angelo M."/>
            <person name="Ferriera S."/>
            <person name="Johnson J."/>
            <person name="Kravitz S."/>
            <person name="Beeson K."/>
            <person name="Sutton G."/>
            <person name="Rogers Y."/>
            <person name="Friedman R."/>
            <person name="Frazier M."/>
            <person name="Venter J.C."/>
        </authorList>
    </citation>
    <scope>NUCLEOTIDE SEQUENCE [LARGE SCALE GENOMIC DNA]</scope>
    <source>
        <strain evidence="1 2">3TCK</strain>
    </source>
</reference>
<dbReference type="OrthoDB" id="9804333at2"/>
<dbReference type="AlphaFoldDB" id="Q1ZA63"/>
<evidence type="ECO:0000313" key="1">
    <source>
        <dbReference type="EMBL" id="EAS45629.1"/>
    </source>
</evidence>
<gene>
    <name evidence="1" type="ORF">P3TCK_04611</name>
</gene>
<dbReference type="GO" id="GO:0035312">
    <property type="term" value="F:5'-3' DNA exonuclease activity"/>
    <property type="evidence" value="ECO:0007669"/>
    <property type="project" value="TreeGrafter"/>
</dbReference>
<protein>
    <submittedName>
        <fullName evidence="1">Putative secreted protein</fullName>
    </submittedName>
</protein>
<comment type="caution">
    <text evidence="1">The sequence shown here is derived from an EMBL/GenBank/DDBJ whole genome shotgun (WGS) entry which is preliminary data.</text>
</comment>
<proteinExistence type="predicted"/>
<dbReference type="HOGENOM" id="CLU_042668_0_0_6"/>
<dbReference type="PANTHER" id="PTHR42924:SF3">
    <property type="entry name" value="POLYMERASE_HISTIDINOL PHOSPHATASE N-TERMINAL DOMAIN-CONTAINING PROTEIN"/>
    <property type="match status" value="1"/>
</dbReference>
<dbReference type="RefSeq" id="WP_006228931.1">
    <property type="nucleotide sequence ID" value="NZ_CH724134.1"/>
</dbReference>
<dbReference type="InterPro" id="IPR016195">
    <property type="entry name" value="Pol/histidinol_Pase-like"/>
</dbReference>
<dbReference type="Gene3D" id="3.20.20.140">
    <property type="entry name" value="Metal-dependent hydrolases"/>
    <property type="match status" value="1"/>
</dbReference>